<dbReference type="InterPro" id="IPR016032">
    <property type="entry name" value="Sig_transdc_resp-reg_C-effctor"/>
</dbReference>
<dbReference type="InterPro" id="IPR011990">
    <property type="entry name" value="TPR-like_helical_dom_sf"/>
</dbReference>
<proteinExistence type="predicted"/>
<keyword evidence="5" id="KW-1185">Reference proteome</keyword>
<dbReference type="InterPro" id="IPR036388">
    <property type="entry name" value="WH-like_DNA-bd_sf"/>
</dbReference>
<dbReference type="Pfam" id="PF13191">
    <property type="entry name" value="AAA_16"/>
    <property type="match status" value="1"/>
</dbReference>
<dbReference type="Proteomes" id="UP000293995">
    <property type="component" value="Chromosome"/>
</dbReference>
<dbReference type="KEGG" id="mprt:ET475_10950"/>
<dbReference type="PANTHER" id="PTHR16305:SF35">
    <property type="entry name" value="TRANSCRIPTIONAL ACTIVATOR DOMAIN"/>
    <property type="match status" value="1"/>
</dbReference>
<dbReference type="InterPro" id="IPR027417">
    <property type="entry name" value="P-loop_NTPase"/>
</dbReference>
<dbReference type="InterPro" id="IPR041664">
    <property type="entry name" value="AAA_16"/>
</dbReference>
<sequence>MGTRVATGDAHSAARLIGRAAQTAMLHAALADAAGGTPQLIELIGPPGIGATALAEALVTDAAAAAITTLVLRPDALTRDRPYAALVRTLAAAVRALPADDRLRSADAYAPLRGFVAGLHGPAPTPLADPALERARVHEAFARLVEAVLGGSPALLLLDDAPLLDDATLAVLDDAATALADHGGMLLVTEHAEAPPALATLLSTLRRDGWTAHRHVLPPLNDADADLLLTTCAGRPLASGARRRAVTACAGLPLLVAAVGRDLAARPAEDDALPLPADIRDRVRMRMHGLDEPSREIMTAVAVGGGLPVDVIAEVCACPPDEVAAPLAALQRAGLIRLDDGRWMPAHDLLRDAAIAALPEARTQAVHARLARALRATDAPGAATHAVAGIGFLDPDEAARIVLAEADRLDRLGAAAPALRLVEALSAHLGRMLPETRSRVLLLLGRCRRHAGDDDGARRALDDAADAFDAAGDPIGRAGVDREHAELEWAHGEFGAAQTRLQSARARLDGLEPSEALAGVLHAQAVHAMRRRDVNGLAELAGHLTRLSERLGTPDVAARIRLVEGAAHFARTDFVAAEQATEAALASASGSDDLLLRMRAHDQLAVVAAAQGDLDALRVHSLASARLGRGIPLLQGWPIGRLAIVDLARGNADAALRATARLVEDVVREGDPRARLGALSLHGLALVHAGRTAAARAAIDEARHIATDRLDGDKNVVATLELADLSVALAQGQPDAALARVTVIDDPAAGWLPLLSIAVLGRALAAVGDRPRIAALIDRVDAVVSCRTTLAHTVATWLRALHANTDAAASPLFSQAAAGFAELGLTTLVRRDTPPASVVAPALSARELDVARLVAAGLTNGQVADRLGISPRTVSTHLDHIYRRFGFRSRVGLTRYLVDAGFVDAGFVAAGFVAEGFVAAGTDT</sequence>
<dbReference type="SMART" id="SM00421">
    <property type="entry name" value="HTH_LUXR"/>
    <property type="match status" value="1"/>
</dbReference>
<feature type="domain" description="HTH luxR-type" evidence="3">
    <location>
        <begin position="836"/>
        <end position="901"/>
    </location>
</feature>
<dbReference type="GO" id="GO:0003677">
    <property type="term" value="F:DNA binding"/>
    <property type="evidence" value="ECO:0007669"/>
    <property type="project" value="InterPro"/>
</dbReference>
<dbReference type="RefSeq" id="WP_129389883.1">
    <property type="nucleotide sequence ID" value="NZ_CP035494.1"/>
</dbReference>
<dbReference type="GO" id="GO:0006355">
    <property type="term" value="P:regulation of DNA-templated transcription"/>
    <property type="evidence" value="ECO:0007669"/>
    <property type="project" value="InterPro"/>
</dbReference>
<dbReference type="CDD" id="cd06170">
    <property type="entry name" value="LuxR_C_like"/>
    <property type="match status" value="1"/>
</dbReference>
<dbReference type="Pfam" id="PF00196">
    <property type="entry name" value="GerE"/>
    <property type="match status" value="1"/>
</dbReference>
<name>A0A4P6EE81_9MICO</name>
<dbReference type="GO" id="GO:0005737">
    <property type="term" value="C:cytoplasm"/>
    <property type="evidence" value="ECO:0007669"/>
    <property type="project" value="TreeGrafter"/>
</dbReference>
<keyword evidence="2" id="KW-0067">ATP-binding</keyword>
<evidence type="ECO:0000313" key="5">
    <source>
        <dbReference type="Proteomes" id="UP000293995"/>
    </source>
</evidence>
<dbReference type="GO" id="GO:0004016">
    <property type="term" value="F:adenylate cyclase activity"/>
    <property type="evidence" value="ECO:0007669"/>
    <property type="project" value="TreeGrafter"/>
</dbReference>
<organism evidence="4 5">
    <name type="scientific">Microbacterium protaetiae</name>
    <dbReference type="NCBI Taxonomy" id="2509458"/>
    <lineage>
        <taxon>Bacteria</taxon>
        <taxon>Bacillati</taxon>
        <taxon>Actinomycetota</taxon>
        <taxon>Actinomycetes</taxon>
        <taxon>Micrococcales</taxon>
        <taxon>Microbacteriaceae</taxon>
        <taxon>Microbacterium</taxon>
    </lineage>
</organism>
<evidence type="ECO:0000313" key="4">
    <source>
        <dbReference type="EMBL" id="QAY60454.1"/>
    </source>
</evidence>
<dbReference type="AlphaFoldDB" id="A0A4P6EE81"/>
<evidence type="ECO:0000259" key="3">
    <source>
        <dbReference type="PROSITE" id="PS50043"/>
    </source>
</evidence>
<gene>
    <name evidence="4" type="ORF">ET475_10950</name>
</gene>
<dbReference type="PANTHER" id="PTHR16305">
    <property type="entry name" value="TESTICULAR SOLUBLE ADENYLYL CYCLASE"/>
    <property type="match status" value="1"/>
</dbReference>
<evidence type="ECO:0000256" key="2">
    <source>
        <dbReference type="ARBA" id="ARBA00022840"/>
    </source>
</evidence>
<dbReference type="Gene3D" id="1.10.10.10">
    <property type="entry name" value="Winged helix-like DNA-binding domain superfamily/Winged helix DNA-binding domain"/>
    <property type="match status" value="1"/>
</dbReference>
<dbReference type="SUPFAM" id="SSF46894">
    <property type="entry name" value="C-terminal effector domain of the bipartite response regulators"/>
    <property type="match status" value="1"/>
</dbReference>
<dbReference type="EMBL" id="CP035494">
    <property type="protein sequence ID" value="QAY60454.1"/>
    <property type="molecule type" value="Genomic_DNA"/>
</dbReference>
<dbReference type="OrthoDB" id="9808843at2"/>
<accession>A0A4P6EE81</accession>
<dbReference type="SUPFAM" id="SSF52540">
    <property type="entry name" value="P-loop containing nucleoside triphosphate hydrolases"/>
    <property type="match status" value="1"/>
</dbReference>
<dbReference type="GO" id="GO:0005524">
    <property type="term" value="F:ATP binding"/>
    <property type="evidence" value="ECO:0007669"/>
    <property type="project" value="UniProtKB-KW"/>
</dbReference>
<dbReference type="PROSITE" id="PS50043">
    <property type="entry name" value="HTH_LUXR_2"/>
    <property type="match status" value="1"/>
</dbReference>
<keyword evidence="1" id="KW-0547">Nucleotide-binding</keyword>
<evidence type="ECO:0000256" key="1">
    <source>
        <dbReference type="ARBA" id="ARBA00022741"/>
    </source>
</evidence>
<protein>
    <submittedName>
        <fullName evidence="4">LuxR family transcriptional regulator</fullName>
    </submittedName>
</protein>
<dbReference type="PRINTS" id="PR00038">
    <property type="entry name" value="HTHLUXR"/>
</dbReference>
<dbReference type="InterPro" id="IPR000792">
    <property type="entry name" value="Tscrpt_reg_LuxR_C"/>
</dbReference>
<dbReference type="PROSITE" id="PS00622">
    <property type="entry name" value="HTH_LUXR_1"/>
    <property type="match status" value="1"/>
</dbReference>
<reference evidence="4 5" key="1">
    <citation type="submission" date="2019-01" db="EMBL/GenBank/DDBJ databases">
        <title>Genome sequencing of strain DFW100M-13.</title>
        <authorList>
            <person name="Heo J."/>
            <person name="Kim S.-J."/>
            <person name="Kim J.-S."/>
            <person name="Hong S.-B."/>
            <person name="Kwon S.-W."/>
        </authorList>
    </citation>
    <scope>NUCLEOTIDE SEQUENCE [LARGE SCALE GENOMIC DNA]</scope>
    <source>
        <strain evidence="4 5">DFW100M-13</strain>
    </source>
</reference>
<dbReference type="Gene3D" id="1.25.40.10">
    <property type="entry name" value="Tetratricopeptide repeat domain"/>
    <property type="match status" value="1"/>
</dbReference>